<evidence type="ECO:0000256" key="7">
    <source>
        <dbReference type="SAM" id="SignalP"/>
    </source>
</evidence>
<dbReference type="PANTHER" id="PTHR47976:SF57">
    <property type="entry name" value="RECEPTOR-LIKE SERINE_THREONINE-PROTEIN KINASE"/>
    <property type="match status" value="1"/>
</dbReference>
<evidence type="ECO:0000256" key="1">
    <source>
        <dbReference type="ARBA" id="ARBA00004479"/>
    </source>
</evidence>
<dbReference type="Gene3D" id="2.90.10.10">
    <property type="entry name" value="Bulb-type lectin domain"/>
    <property type="match status" value="1"/>
</dbReference>
<evidence type="ECO:0000313" key="10">
    <source>
        <dbReference type="Proteomes" id="UP000636709"/>
    </source>
</evidence>
<name>A0A835ETL7_9POAL</name>
<dbReference type="PROSITE" id="PS50927">
    <property type="entry name" value="BULB_LECTIN"/>
    <property type="match status" value="1"/>
</dbReference>
<dbReference type="InterPro" id="IPR036426">
    <property type="entry name" value="Bulb-type_lectin_dom_sf"/>
</dbReference>
<dbReference type="SMART" id="SM00108">
    <property type="entry name" value="B_lectin"/>
    <property type="match status" value="1"/>
</dbReference>
<dbReference type="Pfam" id="PF01453">
    <property type="entry name" value="B_lectin"/>
    <property type="match status" value="1"/>
</dbReference>
<dbReference type="EC" id="2.7.11.1" evidence="2"/>
<evidence type="ECO:0000256" key="4">
    <source>
        <dbReference type="ARBA" id="ARBA00023170"/>
    </source>
</evidence>
<evidence type="ECO:0000256" key="2">
    <source>
        <dbReference type="ARBA" id="ARBA00012513"/>
    </source>
</evidence>
<protein>
    <recommendedName>
        <fullName evidence="2">non-specific serine/threonine protein kinase</fullName>
        <ecNumber evidence="2">2.7.11.1</ecNumber>
    </recommendedName>
</protein>
<sequence>MAHIFLILLLLQLPHSITRAQHIISIGSTLKPEGPNRSWLSPSGDFAFGFISLDTNSSLYLLAIWFDQIDEKTIVWYTNGSTPVSSGSSLQFTNTGTLSLLDSTGAEVWSPPISGGAYASMNDTGNFVIYGEDGSPKWQSFTAPADTILPSKSCLVALSSKLSLWTAITQMVAAVFDQDGHCWKKRLPLSNGNEGTEVQRTVFLKIPNNNYSHPPMNIESRIEGDEEAIINMKTVERFIRVALWCIQDEPAMRPTMHKVIMMLDGAIEAPQPPIDTPTFISSLL</sequence>
<dbReference type="GO" id="GO:0051707">
    <property type="term" value="P:response to other organism"/>
    <property type="evidence" value="ECO:0007669"/>
    <property type="project" value="UniProtKB-ARBA"/>
</dbReference>
<feature type="chain" id="PRO_5032915726" description="non-specific serine/threonine protein kinase" evidence="7">
    <location>
        <begin position="21"/>
        <end position="284"/>
    </location>
</feature>
<evidence type="ECO:0000256" key="6">
    <source>
        <dbReference type="ARBA" id="ARBA00048679"/>
    </source>
</evidence>
<comment type="caution">
    <text evidence="9">The sequence shown here is derived from an EMBL/GenBank/DDBJ whole genome shotgun (WGS) entry which is preliminary data.</text>
</comment>
<reference evidence="9" key="1">
    <citation type="submission" date="2020-07" db="EMBL/GenBank/DDBJ databases">
        <title>Genome sequence and genetic diversity analysis of an under-domesticated orphan crop, white fonio (Digitaria exilis).</title>
        <authorList>
            <person name="Bennetzen J.L."/>
            <person name="Chen S."/>
            <person name="Ma X."/>
            <person name="Wang X."/>
            <person name="Yssel A.E.J."/>
            <person name="Chaluvadi S.R."/>
            <person name="Johnson M."/>
            <person name="Gangashetty P."/>
            <person name="Hamidou F."/>
            <person name="Sanogo M.D."/>
            <person name="Zwaenepoel A."/>
            <person name="Wallace J."/>
            <person name="Van De Peer Y."/>
            <person name="Van Deynze A."/>
        </authorList>
    </citation>
    <scope>NUCLEOTIDE SEQUENCE</scope>
    <source>
        <tissue evidence="9">Leaves</tissue>
    </source>
</reference>
<gene>
    <name evidence="9" type="ORF">HU200_027612</name>
</gene>
<dbReference type="CDD" id="cd00028">
    <property type="entry name" value="B_lectin"/>
    <property type="match status" value="1"/>
</dbReference>
<evidence type="ECO:0000256" key="5">
    <source>
        <dbReference type="ARBA" id="ARBA00047899"/>
    </source>
</evidence>
<keyword evidence="10" id="KW-1185">Reference proteome</keyword>
<organism evidence="9 10">
    <name type="scientific">Digitaria exilis</name>
    <dbReference type="NCBI Taxonomy" id="1010633"/>
    <lineage>
        <taxon>Eukaryota</taxon>
        <taxon>Viridiplantae</taxon>
        <taxon>Streptophyta</taxon>
        <taxon>Embryophyta</taxon>
        <taxon>Tracheophyta</taxon>
        <taxon>Spermatophyta</taxon>
        <taxon>Magnoliopsida</taxon>
        <taxon>Liliopsida</taxon>
        <taxon>Poales</taxon>
        <taxon>Poaceae</taxon>
        <taxon>PACMAD clade</taxon>
        <taxon>Panicoideae</taxon>
        <taxon>Panicodae</taxon>
        <taxon>Paniceae</taxon>
        <taxon>Anthephorinae</taxon>
        <taxon>Digitaria</taxon>
    </lineage>
</organism>
<dbReference type="GO" id="GO:0016020">
    <property type="term" value="C:membrane"/>
    <property type="evidence" value="ECO:0007669"/>
    <property type="project" value="UniProtKB-SubCell"/>
</dbReference>
<feature type="signal peptide" evidence="7">
    <location>
        <begin position="1"/>
        <end position="20"/>
    </location>
</feature>
<evidence type="ECO:0000259" key="8">
    <source>
        <dbReference type="PROSITE" id="PS50927"/>
    </source>
</evidence>
<dbReference type="FunFam" id="2.90.10.10:FF:000013">
    <property type="entry name" value="G-type lectin S-receptor-like serine/threonine-protein kinase LECRK1"/>
    <property type="match status" value="1"/>
</dbReference>
<comment type="catalytic activity">
    <reaction evidence="6">
        <text>L-seryl-[protein] + ATP = O-phospho-L-seryl-[protein] + ADP + H(+)</text>
        <dbReference type="Rhea" id="RHEA:17989"/>
        <dbReference type="Rhea" id="RHEA-COMP:9863"/>
        <dbReference type="Rhea" id="RHEA-COMP:11604"/>
        <dbReference type="ChEBI" id="CHEBI:15378"/>
        <dbReference type="ChEBI" id="CHEBI:29999"/>
        <dbReference type="ChEBI" id="CHEBI:30616"/>
        <dbReference type="ChEBI" id="CHEBI:83421"/>
        <dbReference type="ChEBI" id="CHEBI:456216"/>
        <dbReference type="EC" id="2.7.11.1"/>
    </reaction>
</comment>
<dbReference type="EMBL" id="JACEFO010001734">
    <property type="protein sequence ID" value="KAF8715065.1"/>
    <property type="molecule type" value="Genomic_DNA"/>
</dbReference>
<accession>A0A835ETL7</accession>
<keyword evidence="4" id="KW-0675">Receptor</keyword>
<dbReference type="InterPro" id="IPR051343">
    <property type="entry name" value="G-type_lectin_kinases/EP1-like"/>
</dbReference>
<dbReference type="InterPro" id="IPR001480">
    <property type="entry name" value="Bulb-type_lectin_dom"/>
</dbReference>
<evidence type="ECO:0000256" key="3">
    <source>
        <dbReference type="ARBA" id="ARBA00022729"/>
    </source>
</evidence>
<dbReference type="Proteomes" id="UP000636709">
    <property type="component" value="Unassembled WGS sequence"/>
</dbReference>
<feature type="domain" description="Bulb-type lectin" evidence="8">
    <location>
        <begin position="15"/>
        <end position="142"/>
    </location>
</feature>
<dbReference type="SUPFAM" id="SSF51110">
    <property type="entry name" value="alpha-D-mannose-specific plant lectins"/>
    <property type="match status" value="1"/>
</dbReference>
<dbReference type="Gene3D" id="1.10.510.10">
    <property type="entry name" value="Transferase(Phosphotransferase) domain 1"/>
    <property type="match status" value="1"/>
</dbReference>
<dbReference type="PANTHER" id="PTHR47976">
    <property type="entry name" value="G-TYPE LECTIN S-RECEPTOR-LIKE SERINE/THREONINE-PROTEIN KINASE SD2-5"/>
    <property type="match status" value="1"/>
</dbReference>
<proteinExistence type="predicted"/>
<keyword evidence="3 7" id="KW-0732">Signal</keyword>
<dbReference type="OrthoDB" id="683337at2759"/>
<dbReference type="AlphaFoldDB" id="A0A835ETL7"/>
<dbReference type="GO" id="GO:0004674">
    <property type="term" value="F:protein serine/threonine kinase activity"/>
    <property type="evidence" value="ECO:0007669"/>
    <property type="project" value="UniProtKB-EC"/>
</dbReference>
<evidence type="ECO:0000313" key="9">
    <source>
        <dbReference type="EMBL" id="KAF8715065.1"/>
    </source>
</evidence>
<comment type="catalytic activity">
    <reaction evidence="5">
        <text>L-threonyl-[protein] + ATP = O-phospho-L-threonyl-[protein] + ADP + H(+)</text>
        <dbReference type="Rhea" id="RHEA:46608"/>
        <dbReference type="Rhea" id="RHEA-COMP:11060"/>
        <dbReference type="Rhea" id="RHEA-COMP:11605"/>
        <dbReference type="ChEBI" id="CHEBI:15378"/>
        <dbReference type="ChEBI" id="CHEBI:30013"/>
        <dbReference type="ChEBI" id="CHEBI:30616"/>
        <dbReference type="ChEBI" id="CHEBI:61977"/>
        <dbReference type="ChEBI" id="CHEBI:456216"/>
        <dbReference type="EC" id="2.7.11.1"/>
    </reaction>
</comment>
<comment type="subcellular location">
    <subcellularLocation>
        <location evidence="1">Membrane</location>
        <topology evidence="1">Single-pass type I membrane protein</topology>
    </subcellularLocation>
</comment>